<dbReference type="Proteomes" id="UP000293547">
    <property type="component" value="Unassembled WGS sequence"/>
</dbReference>
<protein>
    <submittedName>
        <fullName evidence="1">Uncharacterized protein</fullName>
    </submittedName>
</protein>
<name>A0ACB6FD18_9PLEO</name>
<dbReference type="EMBL" id="PDWZ02000010">
    <property type="protein sequence ID" value="KAB2102326.1"/>
    <property type="molecule type" value="Genomic_DNA"/>
</dbReference>
<evidence type="ECO:0000313" key="1">
    <source>
        <dbReference type="EMBL" id="KAB2102326.1"/>
    </source>
</evidence>
<gene>
    <name evidence="1" type="ORF">AG0111_0g9853</name>
</gene>
<organism evidence="1 2">
    <name type="scientific">Alternaria gaisen</name>
    <dbReference type="NCBI Taxonomy" id="167740"/>
    <lineage>
        <taxon>Eukaryota</taxon>
        <taxon>Fungi</taxon>
        <taxon>Dikarya</taxon>
        <taxon>Ascomycota</taxon>
        <taxon>Pezizomycotina</taxon>
        <taxon>Dothideomycetes</taxon>
        <taxon>Pleosporomycetidae</taxon>
        <taxon>Pleosporales</taxon>
        <taxon>Pleosporineae</taxon>
        <taxon>Pleosporaceae</taxon>
        <taxon>Alternaria</taxon>
        <taxon>Alternaria sect. Alternaria</taxon>
    </lineage>
</organism>
<comment type="caution">
    <text evidence="1">The sequence shown here is derived from an EMBL/GenBank/DDBJ whole genome shotgun (WGS) entry which is preliminary data.</text>
</comment>
<proteinExistence type="predicted"/>
<evidence type="ECO:0000313" key="2">
    <source>
        <dbReference type="Proteomes" id="UP000293547"/>
    </source>
</evidence>
<sequence length="427" mass="45489">MFTNNVLLTLGLAACSDAFFRMSCTGRNVRERLDPIVSPGAVSGHIHTISGGAGFKASMTYADTQASKCSSCTIKEDMSNYWTPQLYVKYKDGSGFDPVPVMGDPSDTNGGMTVYYLQRRGDNQTEKLHAFPQGFRMVAGDPFTRTYDGSLAAQGISSNCLGANKPETNGFPDIPCPGGLDQWVDGQNPFVFAQGDATGFGFHGDFFNGWDVDVLQEAIDTCTDDSECNDCKLPTSVNESTSGKLVALPGCNPVTYGPERVISGTCSRTSPTLGSGGSTNYIELNAIQKWEYLGCGTDNVSDRAMNGSWTYNDYMTVEICVDYCNNRGFAYAAPENGNECFCNNNLNPKYAPKDGIMGSCSKPCVGNANEICGNANAMSIYHKCSATSCKNNDIGGIAPAQSQAVVARSISPSAMTTVVIPAITTAI</sequence>
<reference evidence="1 2" key="1">
    <citation type="journal article" date="2019" name="bioRxiv">
        <title>Genomics, evolutionary history and diagnostics of the Alternaria alternata species group including apple and Asian pear pathotypes.</title>
        <authorList>
            <person name="Armitage A.D."/>
            <person name="Cockerton H.M."/>
            <person name="Sreenivasaprasad S."/>
            <person name="Woodhall J.W."/>
            <person name="Lane C.R."/>
            <person name="Harrison R.J."/>
            <person name="Clarkson J.P."/>
        </authorList>
    </citation>
    <scope>NUCLEOTIDE SEQUENCE [LARGE SCALE GENOMIC DNA]</scope>
    <source>
        <strain evidence="1 2">FERA 650</strain>
    </source>
</reference>
<keyword evidence="2" id="KW-1185">Reference proteome</keyword>
<accession>A0ACB6FD18</accession>